<proteinExistence type="predicted"/>
<accession>A0A7R9EM90</accession>
<dbReference type="EMBL" id="OB801073">
    <property type="protein sequence ID" value="CAD7435586.1"/>
    <property type="molecule type" value="Genomic_DNA"/>
</dbReference>
<protein>
    <submittedName>
        <fullName evidence="1">Uncharacterized protein</fullName>
    </submittedName>
</protein>
<reference evidence="1" key="1">
    <citation type="submission" date="2020-11" db="EMBL/GenBank/DDBJ databases">
        <authorList>
            <person name="Tran Van P."/>
        </authorList>
    </citation>
    <scope>NUCLEOTIDE SEQUENCE</scope>
</reference>
<gene>
    <name evidence="1" type="ORF">TMSB3V08_LOCUS12232</name>
</gene>
<organism evidence="1">
    <name type="scientific">Timema monikensis</name>
    <dbReference type="NCBI Taxonomy" id="170555"/>
    <lineage>
        <taxon>Eukaryota</taxon>
        <taxon>Metazoa</taxon>
        <taxon>Ecdysozoa</taxon>
        <taxon>Arthropoda</taxon>
        <taxon>Hexapoda</taxon>
        <taxon>Insecta</taxon>
        <taxon>Pterygota</taxon>
        <taxon>Neoptera</taxon>
        <taxon>Polyneoptera</taxon>
        <taxon>Phasmatodea</taxon>
        <taxon>Timematodea</taxon>
        <taxon>Timematoidea</taxon>
        <taxon>Timematidae</taxon>
        <taxon>Timema</taxon>
    </lineage>
</organism>
<dbReference type="AlphaFoldDB" id="A0A7R9EM90"/>
<sequence>MPKRGHIVSNIATAPRLTQQHRLMVSPALTTTAHALTQALEKSPDSQHMQNLVYALLPSNHGQKRDLGQTAVYPHDSTAATA</sequence>
<name>A0A7R9EM90_9NEOP</name>
<evidence type="ECO:0000313" key="1">
    <source>
        <dbReference type="EMBL" id="CAD7435586.1"/>
    </source>
</evidence>